<gene>
    <name evidence="2" type="ORF">AMR74_04220</name>
</gene>
<dbReference type="OrthoDB" id="319377at2157"/>
<comment type="caution">
    <text evidence="2">The sequence shown here is derived from an EMBL/GenBank/DDBJ whole genome shotgun (WGS) entry which is preliminary data.</text>
</comment>
<accession>A0A0M9ASS7</accession>
<proteinExistence type="predicted"/>
<dbReference type="AlphaFoldDB" id="A0A0M9ASS7"/>
<dbReference type="RefSeq" id="WP_053770793.1">
    <property type="nucleotide sequence ID" value="NZ_LIST01000001.1"/>
</dbReference>
<feature type="region of interest" description="Disordered" evidence="1">
    <location>
        <begin position="1"/>
        <end position="23"/>
    </location>
</feature>
<evidence type="ECO:0000313" key="3">
    <source>
        <dbReference type="Proteomes" id="UP000037747"/>
    </source>
</evidence>
<dbReference type="PATRIC" id="fig|1705389.3.peg.1156"/>
<reference evidence="2 3" key="1">
    <citation type="submission" date="2015-08" db="EMBL/GenBank/DDBJ databases">
        <title>Genomes of Isolates from Cabo Rojo, PR.</title>
        <authorList>
            <person name="Sanchez-Nieves R.L."/>
            <person name="Montalvo-Rodriguez R."/>
        </authorList>
    </citation>
    <scope>NUCLEOTIDE SEQUENCE [LARGE SCALE GENOMIC DNA]</scope>
    <source>
        <strain evidence="2 3">5</strain>
    </source>
</reference>
<evidence type="ECO:0000313" key="2">
    <source>
        <dbReference type="EMBL" id="KOX98109.1"/>
    </source>
</evidence>
<sequence>MGERTDVTRGSLPAERSAGRFSGPGGLRDVVERILAWLRERRGSGLERVSTATTMRNVVDTDALAEETPQKWSVRHDVVTYGADSLTDVLVFRHDPSRQDLVVMPERNTEPEGEVSFYHADRTKGARHLLSIGADSLTAALSYVLERIERFERLFTGRGSELPSGYTGPSEDL</sequence>
<keyword evidence="3" id="KW-1185">Reference proteome</keyword>
<evidence type="ECO:0000256" key="1">
    <source>
        <dbReference type="SAM" id="MobiDB-lite"/>
    </source>
</evidence>
<protein>
    <submittedName>
        <fullName evidence="2">Uncharacterized protein</fullName>
    </submittedName>
</protein>
<name>A0A0M9ASS7_9EURY</name>
<organism evidence="2 3">
    <name type="scientific">Halorubrum tropicale</name>
    <dbReference type="NCBI Taxonomy" id="1765655"/>
    <lineage>
        <taxon>Archaea</taxon>
        <taxon>Methanobacteriati</taxon>
        <taxon>Methanobacteriota</taxon>
        <taxon>Stenosarchaea group</taxon>
        <taxon>Halobacteria</taxon>
        <taxon>Halobacteriales</taxon>
        <taxon>Haloferacaceae</taxon>
        <taxon>Halorubrum</taxon>
    </lineage>
</organism>
<dbReference type="EMBL" id="LIST01000001">
    <property type="protein sequence ID" value="KOX98109.1"/>
    <property type="molecule type" value="Genomic_DNA"/>
</dbReference>
<dbReference type="Proteomes" id="UP000037747">
    <property type="component" value="Unassembled WGS sequence"/>
</dbReference>